<name>A0A445MWH4_9BACT</name>
<dbReference type="InterPro" id="IPR019289">
    <property type="entry name" value="Phage_tail_E/E"/>
</dbReference>
<dbReference type="Pfam" id="PF10109">
    <property type="entry name" value="Phage_TAC_7"/>
    <property type="match status" value="1"/>
</dbReference>
<sequence>MNQELPIKIDLSFPISVFGEEVRELNIKRRPTTKDLKVMDSEKGEVSKTAALISRLCDVPPGSVDQLDASDFSKAAEVVSGFLG</sequence>
<proteinExistence type="predicted"/>
<accession>A0A445MWH4</accession>
<protein>
    <recommendedName>
        <fullName evidence="2">Phage tail assembly protein</fullName>
    </recommendedName>
</protein>
<gene>
    <name evidence="1" type="ORF">PITCH_A1990002</name>
</gene>
<evidence type="ECO:0000313" key="1">
    <source>
        <dbReference type="EMBL" id="SPD73818.1"/>
    </source>
</evidence>
<organism evidence="1">
    <name type="scientific">uncultured Desulfobacterium sp</name>
    <dbReference type="NCBI Taxonomy" id="201089"/>
    <lineage>
        <taxon>Bacteria</taxon>
        <taxon>Pseudomonadati</taxon>
        <taxon>Thermodesulfobacteriota</taxon>
        <taxon>Desulfobacteria</taxon>
        <taxon>Desulfobacterales</taxon>
        <taxon>Desulfobacteriaceae</taxon>
        <taxon>Desulfobacterium</taxon>
        <taxon>environmental samples</taxon>
    </lineage>
</organism>
<reference evidence="1" key="1">
    <citation type="submission" date="2018-01" db="EMBL/GenBank/DDBJ databases">
        <authorList>
            <person name="Regsiter A."/>
            <person name="William W."/>
        </authorList>
    </citation>
    <scope>NUCLEOTIDE SEQUENCE</scope>
    <source>
        <strain evidence="1">TRIP AH-1</strain>
    </source>
</reference>
<dbReference type="AlphaFoldDB" id="A0A445MWH4"/>
<dbReference type="EMBL" id="OJIN01000111">
    <property type="protein sequence ID" value="SPD73818.1"/>
    <property type="molecule type" value="Genomic_DNA"/>
</dbReference>
<evidence type="ECO:0008006" key="2">
    <source>
        <dbReference type="Google" id="ProtNLM"/>
    </source>
</evidence>